<evidence type="ECO:0000256" key="2">
    <source>
        <dbReference type="ARBA" id="ARBA00006906"/>
    </source>
</evidence>
<comment type="similarity">
    <text evidence="2">Belongs to the KHG/KDPG aldolase family.</text>
</comment>
<evidence type="ECO:0000256" key="3">
    <source>
        <dbReference type="ARBA" id="ARBA00011233"/>
    </source>
</evidence>
<name>A0A1H1ZPI2_9ACTN</name>
<dbReference type="PROSITE" id="PS00160">
    <property type="entry name" value="ALDOLASE_KDPG_KHG_2"/>
    <property type="match status" value="1"/>
</dbReference>
<dbReference type="AlphaFoldDB" id="A0A1H1ZPI2"/>
<dbReference type="InterPro" id="IPR013785">
    <property type="entry name" value="Aldolase_TIM"/>
</dbReference>
<dbReference type="RefSeq" id="WP_091415029.1">
    <property type="nucleotide sequence ID" value="NZ_LT629749.1"/>
</dbReference>
<accession>A0A1H1ZPI2</accession>
<dbReference type="OrthoDB" id="9805177at2"/>
<evidence type="ECO:0000313" key="7">
    <source>
        <dbReference type="Proteomes" id="UP000199092"/>
    </source>
</evidence>
<comment type="subunit">
    <text evidence="3">Homotrimer.</text>
</comment>
<evidence type="ECO:0000256" key="4">
    <source>
        <dbReference type="ARBA" id="ARBA00023239"/>
    </source>
</evidence>
<dbReference type="PANTHER" id="PTHR30246">
    <property type="entry name" value="2-KETO-3-DEOXY-6-PHOSPHOGLUCONATE ALDOLASE"/>
    <property type="match status" value="1"/>
</dbReference>
<dbReference type="NCBIfam" id="TIGR01182">
    <property type="entry name" value="eda"/>
    <property type="match status" value="1"/>
</dbReference>
<dbReference type="EMBL" id="LT629749">
    <property type="protein sequence ID" value="SDT35322.1"/>
    <property type="molecule type" value="Genomic_DNA"/>
</dbReference>
<proteinExistence type="inferred from homology"/>
<dbReference type="CDD" id="cd00452">
    <property type="entry name" value="KDPG_aldolase"/>
    <property type="match status" value="1"/>
</dbReference>
<reference evidence="6 7" key="1">
    <citation type="submission" date="2016-10" db="EMBL/GenBank/DDBJ databases">
        <authorList>
            <person name="de Groot N.N."/>
        </authorList>
    </citation>
    <scope>NUCLEOTIDE SEQUENCE [LARGE SCALE GENOMIC DNA]</scope>
    <source>
        <strain evidence="6 7">DSM 21741</strain>
    </source>
</reference>
<gene>
    <name evidence="6" type="ORF">SAMN04488543_3900</name>
</gene>
<dbReference type="SUPFAM" id="SSF51569">
    <property type="entry name" value="Aldolase"/>
    <property type="match status" value="1"/>
</dbReference>
<dbReference type="STRING" id="546871.SAMN04488543_3900"/>
<dbReference type="GO" id="GO:0016829">
    <property type="term" value="F:lyase activity"/>
    <property type="evidence" value="ECO:0007669"/>
    <property type="project" value="UniProtKB-KW"/>
</dbReference>
<dbReference type="InterPro" id="IPR000887">
    <property type="entry name" value="Aldlse_KDPG_KHG"/>
</dbReference>
<evidence type="ECO:0000256" key="1">
    <source>
        <dbReference type="ARBA" id="ARBA00004761"/>
    </source>
</evidence>
<sequence>MTDPTDRAADDAVSSSSKDLRGLRAATVVAVLRAPTAEAGILATDALVAGGVTGIEITYSTPDAAAVIREVRRRHGDAVHLGAGTVLEPRQAREAVEAGAEFLVSPGTDAELAGAMLGSGVTVLSGALTPSEVMTALRLGVHVVKLFPASLGGPAYLKALRGPFPQVDFVPTGGVNAGNLAEWLAAGAVAVGAGGELCPATAMADGDWATITANARQFSDAARRARGAQA</sequence>
<keyword evidence="5" id="KW-0119">Carbohydrate metabolism</keyword>
<dbReference type="Gene3D" id="3.20.20.70">
    <property type="entry name" value="Aldolase class I"/>
    <property type="match status" value="1"/>
</dbReference>
<keyword evidence="7" id="KW-1185">Reference proteome</keyword>
<dbReference type="PANTHER" id="PTHR30246:SF1">
    <property type="entry name" value="2-DEHYDRO-3-DEOXY-6-PHOSPHOGALACTONATE ALDOLASE-RELATED"/>
    <property type="match status" value="1"/>
</dbReference>
<keyword evidence="4" id="KW-0456">Lyase</keyword>
<protein>
    <submittedName>
        <fullName evidence="6">2-keto-3-deoxy-phosphogluconate aldolase</fullName>
    </submittedName>
</protein>
<evidence type="ECO:0000256" key="5">
    <source>
        <dbReference type="ARBA" id="ARBA00023277"/>
    </source>
</evidence>
<dbReference type="Pfam" id="PF01081">
    <property type="entry name" value="Aldolase"/>
    <property type="match status" value="1"/>
</dbReference>
<organism evidence="6 7">
    <name type="scientific">Friedmanniella luteola</name>
    <dbReference type="NCBI Taxonomy" id="546871"/>
    <lineage>
        <taxon>Bacteria</taxon>
        <taxon>Bacillati</taxon>
        <taxon>Actinomycetota</taxon>
        <taxon>Actinomycetes</taxon>
        <taxon>Propionibacteriales</taxon>
        <taxon>Nocardioidaceae</taxon>
        <taxon>Friedmanniella</taxon>
    </lineage>
</organism>
<dbReference type="Proteomes" id="UP000199092">
    <property type="component" value="Chromosome I"/>
</dbReference>
<evidence type="ECO:0000313" key="6">
    <source>
        <dbReference type="EMBL" id="SDT35322.1"/>
    </source>
</evidence>
<comment type="pathway">
    <text evidence="1">Carbohydrate acid metabolism.</text>
</comment>
<dbReference type="InterPro" id="IPR031338">
    <property type="entry name" value="KDPG/KHG_AS_2"/>
</dbReference>